<evidence type="ECO:0000313" key="1">
    <source>
        <dbReference type="EMBL" id="KAF6026309.1"/>
    </source>
</evidence>
<reference evidence="1" key="1">
    <citation type="submission" date="2020-06" db="EMBL/GenBank/DDBJ databases">
        <title>Draft genome of Bugula neritina, a colonial animal packing powerful symbionts and potential medicines.</title>
        <authorList>
            <person name="Rayko M."/>
        </authorList>
    </citation>
    <scope>NUCLEOTIDE SEQUENCE [LARGE SCALE GENOMIC DNA]</scope>
    <source>
        <strain evidence="1">Kwan_BN1</strain>
    </source>
</reference>
<keyword evidence="2" id="KW-1185">Reference proteome</keyword>
<dbReference type="AlphaFoldDB" id="A0A7J7JJ05"/>
<sequence length="70" mass="7958">MAQLAETPTELTVAVSEFASWGVPSFVKMNTCIGITCRHKAISRPSLIVHRPKYHVSEKILYFNHSIHYD</sequence>
<name>A0A7J7JJ05_BUGNE</name>
<evidence type="ECO:0000313" key="2">
    <source>
        <dbReference type="Proteomes" id="UP000593567"/>
    </source>
</evidence>
<protein>
    <submittedName>
        <fullName evidence="1">Uncharacterized protein</fullName>
    </submittedName>
</protein>
<dbReference type="EMBL" id="VXIV02002303">
    <property type="protein sequence ID" value="KAF6026309.1"/>
    <property type="molecule type" value="Genomic_DNA"/>
</dbReference>
<proteinExistence type="predicted"/>
<dbReference type="Proteomes" id="UP000593567">
    <property type="component" value="Unassembled WGS sequence"/>
</dbReference>
<comment type="caution">
    <text evidence="1">The sequence shown here is derived from an EMBL/GenBank/DDBJ whole genome shotgun (WGS) entry which is preliminary data.</text>
</comment>
<gene>
    <name evidence="1" type="ORF">EB796_015384</name>
</gene>
<accession>A0A7J7JJ05</accession>
<organism evidence="1 2">
    <name type="scientific">Bugula neritina</name>
    <name type="common">Brown bryozoan</name>
    <name type="synonym">Sertularia neritina</name>
    <dbReference type="NCBI Taxonomy" id="10212"/>
    <lineage>
        <taxon>Eukaryota</taxon>
        <taxon>Metazoa</taxon>
        <taxon>Spiralia</taxon>
        <taxon>Lophotrochozoa</taxon>
        <taxon>Bryozoa</taxon>
        <taxon>Gymnolaemata</taxon>
        <taxon>Cheilostomatida</taxon>
        <taxon>Flustrina</taxon>
        <taxon>Buguloidea</taxon>
        <taxon>Bugulidae</taxon>
        <taxon>Bugula</taxon>
    </lineage>
</organism>